<feature type="non-terminal residue" evidence="2">
    <location>
        <position position="1"/>
    </location>
</feature>
<organism evidence="2 3">
    <name type="scientific">Ooceraea biroi</name>
    <name type="common">Clonal raider ant</name>
    <name type="synonym">Cerapachys biroi</name>
    <dbReference type="NCBI Taxonomy" id="2015173"/>
    <lineage>
        <taxon>Eukaryota</taxon>
        <taxon>Metazoa</taxon>
        <taxon>Ecdysozoa</taxon>
        <taxon>Arthropoda</taxon>
        <taxon>Hexapoda</taxon>
        <taxon>Insecta</taxon>
        <taxon>Pterygota</taxon>
        <taxon>Neoptera</taxon>
        <taxon>Endopterygota</taxon>
        <taxon>Hymenoptera</taxon>
        <taxon>Apocrita</taxon>
        <taxon>Aculeata</taxon>
        <taxon>Formicoidea</taxon>
        <taxon>Formicidae</taxon>
        <taxon>Dorylinae</taxon>
        <taxon>Ooceraea</taxon>
    </lineage>
</organism>
<dbReference type="Pfam" id="PF13369">
    <property type="entry name" value="Transglut_core2"/>
    <property type="match status" value="1"/>
</dbReference>
<accession>A0A026W1I9</accession>
<feature type="domain" description="Protein SirB1 N-terminal" evidence="1">
    <location>
        <begin position="53"/>
        <end position="174"/>
    </location>
</feature>
<dbReference type="AlphaFoldDB" id="A0A026W1I9"/>
<proteinExistence type="predicted"/>
<dbReference type="OrthoDB" id="7544578at2759"/>
<evidence type="ECO:0000259" key="1">
    <source>
        <dbReference type="Pfam" id="PF13369"/>
    </source>
</evidence>
<evidence type="ECO:0000313" key="2">
    <source>
        <dbReference type="EMBL" id="EZA48924.1"/>
    </source>
</evidence>
<gene>
    <name evidence="2" type="ORF">X777_12975</name>
</gene>
<protein>
    <submittedName>
        <fullName evidence="2">F-box only protein</fullName>
    </submittedName>
</protein>
<dbReference type="InterPro" id="IPR032698">
    <property type="entry name" value="SirB1_N"/>
</dbReference>
<dbReference type="EMBL" id="KK107565">
    <property type="protein sequence ID" value="EZA48924.1"/>
    <property type="molecule type" value="Genomic_DNA"/>
</dbReference>
<name>A0A026W1I9_OOCBI</name>
<dbReference type="Proteomes" id="UP000053097">
    <property type="component" value="Unassembled WGS sequence"/>
</dbReference>
<sequence length="197" mass="23757">YYAKELLPYLKHRHLENVWQGFINRPVEQLLLEKVAIFSAEWYQPEKRISYTHIERELDNLAQQVVEHLKSVNPKHPIFLASHDQFSVWKCHTIDENQWNTSDGRQILDILCKIFFCETNLNFPSVPYWQPIFRREYVLINYVLEKKTGFSASLAIIFQSVARRLGIRCDLLSFFVPSDRAWERNYWLLKWKPKWLN</sequence>
<reference evidence="2 3" key="1">
    <citation type="journal article" date="2014" name="Curr. Biol.">
        <title>The genome of the clonal raider ant Cerapachys biroi.</title>
        <authorList>
            <person name="Oxley P.R."/>
            <person name="Ji L."/>
            <person name="Fetter-Pruneda I."/>
            <person name="McKenzie S.K."/>
            <person name="Li C."/>
            <person name="Hu H."/>
            <person name="Zhang G."/>
            <person name="Kronauer D.J."/>
        </authorList>
    </citation>
    <scope>NUCLEOTIDE SEQUENCE [LARGE SCALE GENOMIC DNA]</scope>
</reference>
<evidence type="ECO:0000313" key="3">
    <source>
        <dbReference type="Proteomes" id="UP000053097"/>
    </source>
</evidence>
<keyword evidence="3" id="KW-1185">Reference proteome</keyword>